<evidence type="ECO:0000256" key="7">
    <source>
        <dbReference type="ARBA" id="ARBA00023157"/>
    </source>
</evidence>
<keyword evidence="5 8" id="KW-0378">Hydrolase</keyword>
<feature type="region of interest" description="Disordered" evidence="9">
    <location>
        <begin position="310"/>
        <end position="341"/>
    </location>
</feature>
<dbReference type="InterPro" id="IPR029058">
    <property type="entry name" value="AB_hydrolase_fold"/>
</dbReference>
<evidence type="ECO:0000256" key="1">
    <source>
        <dbReference type="ARBA" id="ARBA00006249"/>
    </source>
</evidence>
<evidence type="ECO:0000313" key="11">
    <source>
        <dbReference type="Proteomes" id="UP000053259"/>
    </source>
</evidence>
<dbReference type="Proteomes" id="UP000053259">
    <property type="component" value="Unassembled WGS sequence"/>
</dbReference>
<keyword evidence="2" id="KW-0719">Serine esterase</keyword>
<dbReference type="GO" id="GO:0046872">
    <property type="term" value="F:metal ion binding"/>
    <property type="evidence" value="ECO:0007669"/>
    <property type="project" value="UniProtKB-KW"/>
</dbReference>
<accession>A0A0D2ADE8</accession>
<keyword evidence="6" id="KW-0106">Calcium</keyword>
<dbReference type="PANTHER" id="PTHR33938:SF16">
    <property type="entry name" value="CARBOXYLIC ESTER HYDROLASE"/>
    <property type="match status" value="1"/>
</dbReference>
<gene>
    <name evidence="10" type="ORF">PV09_04730</name>
</gene>
<dbReference type="Pfam" id="PF07519">
    <property type="entry name" value="Tannase"/>
    <property type="match status" value="1"/>
</dbReference>
<feature type="signal peptide" evidence="8">
    <location>
        <begin position="1"/>
        <end position="19"/>
    </location>
</feature>
<evidence type="ECO:0000256" key="5">
    <source>
        <dbReference type="ARBA" id="ARBA00022801"/>
    </source>
</evidence>
<evidence type="ECO:0000313" key="10">
    <source>
        <dbReference type="EMBL" id="KIW04470.1"/>
    </source>
</evidence>
<dbReference type="SUPFAM" id="SSF53474">
    <property type="entry name" value="alpha/beta-Hydrolases"/>
    <property type="match status" value="1"/>
</dbReference>
<dbReference type="RefSeq" id="XP_016214339.1">
    <property type="nucleotide sequence ID" value="XM_016358137.1"/>
</dbReference>
<reference evidence="10 11" key="1">
    <citation type="submission" date="2015-01" db="EMBL/GenBank/DDBJ databases">
        <title>The Genome Sequence of Ochroconis gallopava CBS43764.</title>
        <authorList>
            <consortium name="The Broad Institute Genomics Platform"/>
            <person name="Cuomo C."/>
            <person name="de Hoog S."/>
            <person name="Gorbushina A."/>
            <person name="Stielow B."/>
            <person name="Teixiera M."/>
            <person name="Abouelleil A."/>
            <person name="Chapman S.B."/>
            <person name="Priest M."/>
            <person name="Young S.K."/>
            <person name="Wortman J."/>
            <person name="Nusbaum C."/>
            <person name="Birren B."/>
        </authorList>
    </citation>
    <scope>NUCLEOTIDE SEQUENCE [LARGE SCALE GENOMIC DNA]</scope>
    <source>
        <strain evidence="10 11">CBS 43764</strain>
    </source>
</reference>
<keyword evidence="3" id="KW-0479">Metal-binding</keyword>
<evidence type="ECO:0000256" key="6">
    <source>
        <dbReference type="ARBA" id="ARBA00022837"/>
    </source>
</evidence>
<dbReference type="OrthoDB" id="3039123at2759"/>
<dbReference type="HOGENOM" id="CLU_014819_2_1_1"/>
<dbReference type="InterPro" id="IPR011118">
    <property type="entry name" value="Tannase/feruloyl_esterase"/>
</dbReference>
<evidence type="ECO:0000256" key="3">
    <source>
        <dbReference type="ARBA" id="ARBA00022723"/>
    </source>
</evidence>
<dbReference type="GeneID" id="27312703"/>
<comment type="similarity">
    <text evidence="1 8">Belongs to the tannase family.</text>
</comment>
<sequence length="597" mass="65046">MAFLLGAVTASLFIRSAYTATLADVCTSSYVTASLPEDQWSIGDVDNNIIFDRTSITANPVYNASSGSSDFYPEGVFDYCNVTLAYSHAGRNDRVNLVYWLPAPDSFQNRYLSTGGGGFAINSGTNSLPGGLLYGAASGATDGGFGSFDTQFDATFPIENGTANYETLYMFGYQAIHELGLVGKQLTRNFFQMANGTKLYSYYQGCSEGGRDGWSQVQRFGDSFDGAITGAPAFRFSFQQTQHLYSNVVEQTVGYYPPPCELEKILNETIAFCDPLDGKTDGVVSRTDLCKLHFNASSVIGQPYSCAATSGASGGGPPAKKKRQLGGAGGSSSSTPAQNGTVTAQGAQVAQLIIDGLKDSTGRQVYFSYQPSASFDDAATQYNNESGQWELSINTMGSEWITRFLWLQNTSDFESLDGVTYDTLKNWMIQGWHMYQDSLETTWPDLTPYREAGGKILHFHGESDPSIPAASSVRFHESVRSVMYPGLSFNESTAELSKWYKLFLVPGAAHCAPSSTQPNGPFPNTNMAVMIDWVEKGIEPQTLNATVLQGDYAGEKQSLCAWPLRPQWTDDMLECVYDQSSIDTWNYDLSAVPLPVY</sequence>
<keyword evidence="11" id="KW-1185">Reference proteome</keyword>
<organism evidence="10 11">
    <name type="scientific">Verruconis gallopava</name>
    <dbReference type="NCBI Taxonomy" id="253628"/>
    <lineage>
        <taxon>Eukaryota</taxon>
        <taxon>Fungi</taxon>
        <taxon>Dikarya</taxon>
        <taxon>Ascomycota</taxon>
        <taxon>Pezizomycotina</taxon>
        <taxon>Dothideomycetes</taxon>
        <taxon>Pleosporomycetidae</taxon>
        <taxon>Venturiales</taxon>
        <taxon>Sympoventuriaceae</taxon>
        <taxon>Verruconis</taxon>
    </lineage>
</organism>
<evidence type="ECO:0000256" key="4">
    <source>
        <dbReference type="ARBA" id="ARBA00022729"/>
    </source>
</evidence>
<keyword evidence="4 8" id="KW-0732">Signal</keyword>
<dbReference type="EC" id="3.1.1.-" evidence="8"/>
<dbReference type="GO" id="GO:0030600">
    <property type="term" value="F:feruloyl esterase activity"/>
    <property type="evidence" value="ECO:0007669"/>
    <property type="project" value="UniProtKB-ARBA"/>
</dbReference>
<keyword evidence="7" id="KW-1015">Disulfide bond</keyword>
<proteinExistence type="inferred from homology"/>
<protein>
    <recommendedName>
        <fullName evidence="8">Carboxylic ester hydrolase</fullName>
        <ecNumber evidence="8">3.1.1.-</ecNumber>
    </recommendedName>
</protein>
<dbReference type="InParanoid" id="A0A0D2ADE8"/>
<dbReference type="AlphaFoldDB" id="A0A0D2ADE8"/>
<evidence type="ECO:0000256" key="2">
    <source>
        <dbReference type="ARBA" id="ARBA00022487"/>
    </source>
</evidence>
<feature type="chain" id="PRO_5005112376" description="Carboxylic ester hydrolase" evidence="8">
    <location>
        <begin position="20"/>
        <end position="597"/>
    </location>
</feature>
<dbReference type="EMBL" id="KN847541">
    <property type="protein sequence ID" value="KIW04470.1"/>
    <property type="molecule type" value="Genomic_DNA"/>
</dbReference>
<evidence type="ECO:0000256" key="9">
    <source>
        <dbReference type="SAM" id="MobiDB-lite"/>
    </source>
</evidence>
<dbReference type="PANTHER" id="PTHR33938">
    <property type="entry name" value="FERULOYL ESTERASE B-RELATED"/>
    <property type="match status" value="1"/>
</dbReference>
<evidence type="ECO:0000256" key="8">
    <source>
        <dbReference type="RuleBase" id="RU361238"/>
    </source>
</evidence>
<name>A0A0D2ADE8_9PEZI</name>
<dbReference type="VEuPathDB" id="FungiDB:PV09_04730"/>